<gene>
    <name evidence="1" type="ORF">S03H2_03859</name>
</gene>
<protein>
    <recommendedName>
        <fullName evidence="2">Leucine--tRNA ligase</fullName>
    </recommendedName>
</protein>
<dbReference type="Gene3D" id="3.40.50.620">
    <property type="entry name" value="HUPs"/>
    <property type="match status" value="1"/>
</dbReference>
<accession>X1ECZ6</accession>
<proteinExistence type="predicted"/>
<sequence length="43" mass="5230">MIAKYNPQEIEEKWQQKWAEDRLYEVSEASTKPKWYALSMHVS</sequence>
<dbReference type="SUPFAM" id="SSF52374">
    <property type="entry name" value="Nucleotidylyl transferase"/>
    <property type="match status" value="1"/>
</dbReference>
<comment type="caution">
    <text evidence="1">The sequence shown here is derived from an EMBL/GenBank/DDBJ whole genome shotgun (WGS) entry which is preliminary data.</text>
</comment>
<dbReference type="EMBL" id="BARU01001471">
    <property type="protein sequence ID" value="GAH31171.1"/>
    <property type="molecule type" value="Genomic_DNA"/>
</dbReference>
<dbReference type="AlphaFoldDB" id="X1ECZ6"/>
<organism evidence="1">
    <name type="scientific">marine sediment metagenome</name>
    <dbReference type="NCBI Taxonomy" id="412755"/>
    <lineage>
        <taxon>unclassified sequences</taxon>
        <taxon>metagenomes</taxon>
        <taxon>ecological metagenomes</taxon>
    </lineage>
</organism>
<evidence type="ECO:0000313" key="1">
    <source>
        <dbReference type="EMBL" id="GAH31171.1"/>
    </source>
</evidence>
<reference evidence="1" key="1">
    <citation type="journal article" date="2014" name="Front. Microbiol.">
        <title>High frequency of phylogenetically diverse reductive dehalogenase-homologous genes in deep subseafloor sedimentary metagenomes.</title>
        <authorList>
            <person name="Kawai M."/>
            <person name="Futagami T."/>
            <person name="Toyoda A."/>
            <person name="Takaki Y."/>
            <person name="Nishi S."/>
            <person name="Hori S."/>
            <person name="Arai W."/>
            <person name="Tsubouchi T."/>
            <person name="Morono Y."/>
            <person name="Uchiyama I."/>
            <person name="Ito T."/>
            <person name="Fujiyama A."/>
            <person name="Inagaki F."/>
            <person name="Takami H."/>
        </authorList>
    </citation>
    <scope>NUCLEOTIDE SEQUENCE</scope>
    <source>
        <strain evidence="1">Expedition CK06-06</strain>
    </source>
</reference>
<name>X1ECZ6_9ZZZZ</name>
<dbReference type="InterPro" id="IPR014729">
    <property type="entry name" value="Rossmann-like_a/b/a_fold"/>
</dbReference>
<evidence type="ECO:0008006" key="2">
    <source>
        <dbReference type="Google" id="ProtNLM"/>
    </source>
</evidence>